<evidence type="ECO:0000256" key="10">
    <source>
        <dbReference type="ARBA" id="ARBA00023015"/>
    </source>
</evidence>
<evidence type="ECO:0000256" key="3">
    <source>
        <dbReference type="ARBA" id="ARBA00010617"/>
    </source>
</evidence>
<dbReference type="Gene3D" id="1.10.630.10">
    <property type="entry name" value="Cytochrome P450"/>
    <property type="match status" value="2"/>
</dbReference>
<dbReference type="CDD" id="cd00200">
    <property type="entry name" value="WD40"/>
    <property type="match status" value="1"/>
</dbReference>
<dbReference type="InterPro" id="IPR015943">
    <property type="entry name" value="WD40/YVTN_repeat-like_dom_sf"/>
</dbReference>
<evidence type="ECO:0000256" key="9">
    <source>
        <dbReference type="ARBA" id="ARBA00023004"/>
    </source>
</evidence>
<dbReference type="GO" id="GO:0016251">
    <property type="term" value="F:RNA polymerase II general transcription initiation factor activity"/>
    <property type="evidence" value="ECO:0007669"/>
    <property type="project" value="TreeGrafter"/>
</dbReference>
<evidence type="ECO:0000256" key="2">
    <source>
        <dbReference type="ARBA" id="ARBA00004123"/>
    </source>
</evidence>
<evidence type="ECO:0000256" key="11">
    <source>
        <dbReference type="ARBA" id="ARBA00023033"/>
    </source>
</evidence>
<evidence type="ECO:0000259" key="17">
    <source>
        <dbReference type="Pfam" id="PF04494"/>
    </source>
</evidence>
<evidence type="ECO:0000256" key="5">
    <source>
        <dbReference type="ARBA" id="ARBA00022617"/>
    </source>
</evidence>
<keyword evidence="11" id="KW-0503">Monooxygenase</keyword>
<evidence type="ECO:0000256" key="7">
    <source>
        <dbReference type="ARBA" id="ARBA00022737"/>
    </source>
</evidence>
<comment type="cofactor">
    <cofactor evidence="1 14">
        <name>heme</name>
        <dbReference type="ChEBI" id="CHEBI:30413"/>
    </cofactor>
</comment>
<dbReference type="InterPro" id="IPR019775">
    <property type="entry name" value="WD40_repeat_CS"/>
</dbReference>
<keyword evidence="4 15" id="KW-0853">WD repeat</keyword>
<dbReference type="SUPFAM" id="SSF160897">
    <property type="entry name" value="Taf5 N-terminal domain-like"/>
    <property type="match status" value="1"/>
</dbReference>
<protein>
    <recommendedName>
        <fullName evidence="17">TFIID subunit TAF5 NTD2 domain-containing protein</fullName>
    </recommendedName>
</protein>
<keyword evidence="5 14" id="KW-0349">Heme</keyword>
<feature type="repeat" description="WD" evidence="15">
    <location>
        <begin position="1074"/>
        <end position="1115"/>
    </location>
</feature>
<dbReference type="GO" id="GO:0005669">
    <property type="term" value="C:transcription factor TFIID complex"/>
    <property type="evidence" value="ECO:0007669"/>
    <property type="project" value="TreeGrafter"/>
</dbReference>
<dbReference type="PRINTS" id="PR00463">
    <property type="entry name" value="EP450I"/>
</dbReference>
<dbReference type="GO" id="GO:0016705">
    <property type="term" value="F:oxidoreductase activity, acting on paired donors, with incorporation or reduction of molecular oxygen"/>
    <property type="evidence" value="ECO:0007669"/>
    <property type="project" value="InterPro"/>
</dbReference>
<dbReference type="InterPro" id="IPR020472">
    <property type="entry name" value="WD40_PAC1"/>
</dbReference>
<dbReference type="SUPFAM" id="SSF48264">
    <property type="entry name" value="Cytochrome P450"/>
    <property type="match status" value="2"/>
</dbReference>
<feature type="repeat" description="WD" evidence="15">
    <location>
        <begin position="1158"/>
        <end position="1199"/>
    </location>
</feature>
<feature type="repeat" description="WD" evidence="15">
    <location>
        <begin position="1035"/>
        <end position="1076"/>
    </location>
</feature>
<dbReference type="Pfam" id="PF00400">
    <property type="entry name" value="WD40"/>
    <property type="match status" value="6"/>
</dbReference>
<dbReference type="PROSITE" id="PS00678">
    <property type="entry name" value="WD_REPEATS_1"/>
    <property type="match status" value="4"/>
</dbReference>
<dbReference type="PRINTS" id="PR00385">
    <property type="entry name" value="P450"/>
</dbReference>
<dbReference type="EMBL" id="OU466858">
    <property type="protein sequence ID" value="CAH2044396.1"/>
    <property type="molecule type" value="Genomic_DNA"/>
</dbReference>
<gene>
    <name evidence="18" type="ORF">TAV2_LOCUS5031</name>
</gene>
<dbReference type="AlphaFoldDB" id="A0AAU9RJ32"/>
<dbReference type="InterPro" id="IPR001680">
    <property type="entry name" value="WD40_rpt"/>
</dbReference>
<proteinExistence type="inferred from homology"/>
<sequence length="1273" mass="143884">MNDESIKDDIIDLLLKMERGETGLGEFQLTRNHTKGILLNVLIAGVDTSGHAITWVMTHLIKNPRVLKKVQAEVREVIKNKDNITEEDIERLEYLKMVIKETLRINPLVPLLVPREASKDLKIAGYDIPEKTWIHVNMWAVHRNPNVWKDPEAFVPERFMDNQIDYKGLSFELLPFGSGRRMCPGIGMGMALVHLTLINLLYRFDWKLPEGMEVEDVDLEESYGLVCPKKVPLELIPVITNKLRLEAADYFPVIGRLIDRLTGLHGKCEKVFKAMDTFFDQAIKHHLEDESIKDDIIHLLLKMERGEIGLGDFQITRNHTKGILLNVLAAGIDTSAQTVTWVMTHLIKNPRVMRKAQAEVREVIKNKDDITEEDIERLEYLKMVIKETHRINPLVPLLVPREASKDIKIAGYDIPKKTWIHVNIWAIHRNPNIWKDPEAFIPERFMDNKIDYKGLHFELLPFGSGRRMCPGMVMGMALVHLTLINLLYRFDWKLPEGMKVEDVDLEESFGLVCPKKVPLELIPLGDLNRPNITKGPEITRNCVAHKSKPDNLSERRKTKKKNNSEQNLVREEKERVESRGRTMDPEQVDEFVIGYLKKKGFNSFAKGVEEGLHQNNGGSSFSSIDYHNDLTKLIRSFSQSEDDPTRYRESYSKLRSWAYNSLDLYKHELLRVMYPVFIHCYMDLVGKGHTQEARAFFNSFRKDHEMIHLRDLQKLEGVLAPSHLEEMEFARSLRQSKGNIKICQYSYDLLLQYLHRTESTLMLGIINEHINFQVYSGQPNSASDDVDAVTIVGSFQDTANHINQKEIQWGLLEDSLEDRLEKTGGLLSDSEKGQGESKDGDMDDSKKRATEIGKQGSSLKKLKKDKAGNATAKVARQETSTVLPAPRVKSELALPVMSTDVEQSILEDLRNRVQLSSAAMPSVSFYTFVNTHNGLNSASISQDGSLVAGGFSDSSIKVWDMAKIGQAGSALQGENDTNDQTVGPNGRRNYTLLLGHSGPVYSATFSPPGDFVLSSSADTTIRLWSTKLNANLVCYKGHNYPVWDVQFSPFGHYFASCSHDRTARIWSMDRIQPLRIMAGHLSDVDWHPNCNYIATGSSDKTVRLWDVQTGECVRIFIGHRSMVLSLAMSPDGKYMASGDEDGTIMMWDLSTARCITPLMGHNSCVWSLSYSGEGSLLASGSADCTVKLWDVTSSTKLTKAEEKNGNSNRLRSLRTFPTKSTPVHALRERSLNPQADQTNGHLIVAAFTFLEAVVVQKESVVEYSPLDTLSISE</sequence>
<feature type="compositionally biased region" description="Basic and acidic residues" evidence="16">
    <location>
        <begin position="829"/>
        <end position="851"/>
    </location>
</feature>
<keyword evidence="6 14" id="KW-0479">Metal-binding</keyword>
<feature type="binding site" description="axial binding residue" evidence="14">
    <location>
        <position position="183"/>
    </location>
    <ligand>
        <name>heme</name>
        <dbReference type="ChEBI" id="CHEBI:30413"/>
    </ligand>
    <ligandPart>
        <name>Fe</name>
        <dbReference type="ChEBI" id="CHEBI:18248"/>
    </ligandPart>
</feature>
<evidence type="ECO:0000256" key="8">
    <source>
        <dbReference type="ARBA" id="ARBA00023002"/>
    </source>
</evidence>
<dbReference type="InterPro" id="IPR036396">
    <property type="entry name" value="Cyt_P450_sf"/>
</dbReference>
<feature type="domain" description="TFIID subunit TAF5 NTD2" evidence="17">
    <location>
        <begin position="641"/>
        <end position="770"/>
    </location>
</feature>
<keyword evidence="9 14" id="KW-0408">Iron</keyword>
<dbReference type="Proteomes" id="UP000836841">
    <property type="component" value="Chromosome 2"/>
</dbReference>
<dbReference type="FunFam" id="1.10.630.10:FF:000126">
    <property type="entry name" value="Predicted protein"/>
    <property type="match status" value="1"/>
</dbReference>
<accession>A0AAU9RJ32</accession>
<evidence type="ECO:0000313" key="18">
    <source>
        <dbReference type="EMBL" id="CAH2044396.1"/>
    </source>
</evidence>
<evidence type="ECO:0000256" key="14">
    <source>
        <dbReference type="PIRSR" id="PIRSR602401-1"/>
    </source>
</evidence>
<dbReference type="SMART" id="SM00320">
    <property type="entry name" value="WD40"/>
    <property type="match status" value="6"/>
</dbReference>
<keyword evidence="12" id="KW-0804">Transcription</keyword>
<dbReference type="InterPro" id="IPR002401">
    <property type="entry name" value="Cyt_P450_E_grp-I"/>
</dbReference>
<evidence type="ECO:0000256" key="4">
    <source>
        <dbReference type="ARBA" id="ARBA00022574"/>
    </source>
</evidence>
<dbReference type="PROSITE" id="PS00086">
    <property type="entry name" value="CYTOCHROME_P450"/>
    <property type="match status" value="2"/>
</dbReference>
<evidence type="ECO:0000256" key="15">
    <source>
        <dbReference type="PROSITE-ProRule" id="PRU00221"/>
    </source>
</evidence>
<feature type="repeat" description="WD" evidence="15">
    <location>
        <begin position="928"/>
        <end position="961"/>
    </location>
</feature>
<feature type="region of interest" description="Disordered" evidence="16">
    <location>
        <begin position="824"/>
        <end position="878"/>
    </location>
</feature>
<feature type="repeat" description="WD" evidence="15">
    <location>
        <begin position="993"/>
        <end position="1025"/>
    </location>
</feature>
<comment type="similarity">
    <text evidence="3">Belongs to the cytochrome P450 family.</text>
</comment>
<evidence type="ECO:0000256" key="6">
    <source>
        <dbReference type="ARBA" id="ARBA00022723"/>
    </source>
</evidence>
<evidence type="ECO:0000256" key="1">
    <source>
        <dbReference type="ARBA" id="ARBA00001971"/>
    </source>
</evidence>
<keyword evidence="13" id="KW-0539">Nucleus</keyword>
<dbReference type="Pfam" id="PF04494">
    <property type="entry name" value="TFIID_NTD2"/>
    <property type="match status" value="1"/>
</dbReference>
<dbReference type="InterPro" id="IPR037264">
    <property type="entry name" value="TFIID_NTD2_sf"/>
</dbReference>
<feature type="region of interest" description="Disordered" evidence="16">
    <location>
        <begin position="546"/>
        <end position="583"/>
    </location>
</feature>
<name>A0AAU9RJ32_THLAR</name>
<dbReference type="PROSITE" id="PS50294">
    <property type="entry name" value="WD_REPEATS_REGION"/>
    <property type="match status" value="5"/>
</dbReference>
<dbReference type="PANTHER" id="PTHR19879">
    <property type="entry name" value="TRANSCRIPTION INITIATION FACTOR TFIID"/>
    <property type="match status" value="1"/>
</dbReference>
<keyword evidence="19" id="KW-1185">Reference proteome</keyword>
<reference evidence="18 19" key="1">
    <citation type="submission" date="2022-03" db="EMBL/GenBank/DDBJ databases">
        <authorList>
            <person name="Nunn A."/>
            <person name="Chopra R."/>
            <person name="Nunn A."/>
            <person name="Contreras Garrido A."/>
        </authorList>
    </citation>
    <scope>NUCLEOTIDE SEQUENCE [LARGE SCALE GENOMIC DNA]</scope>
</reference>
<keyword evidence="8" id="KW-0560">Oxidoreductase</keyword>
<dbReference type="PROSITE" id="PS50082">
    <property type="entry name" value="WD_REPEATS_2"/>
    <property type="match status" value="6"/>
</dbReference>
<keyword evidence="7" id="KW-0677">Repeat</keyword>
<dbReference type="Gene3D" id="1.25.40.500">
    <property type="entry name" value="TFIID subunit TAF5, NTD2 domain"/>
    <property type="match status" value="1"/>
</dbReference>
<dbReference type="PRINTS" id="PR00320">
    <property type="entry name" value="GPROTEINBRPT"/>
</dbReference>
<dbReference type="GO" id="GO:0006367">
    <property type="term" value="P:transcription initiation at RNA polymerase II promoter"/>
    <property type="evidence" value="ECO:0007669"/>
    <property type="project" value="TreeGrafter"/>
</dbReference>
<feature type="compositionally biased region" description="Basic and acidic residues" evidence="16">
    <location>
        <begin position="568"/>
        <end position="583"/>
    </location>
</feature>
<evidence type="ECO:0000256" key="13">
    <source>
        <dbReference type="ARBA" id="ARBA00023242"/>
    </source>
</evidence>
<dbReference type="InterPro" id="IPR001128">
    <property type="entry name" value="Cyt_P450"/>
</dbReference>
<dbReference type="InterPro" id="IPR017972">
    <property type="entry name" value="Cyt_P450_CS"/>
</dbReference>
<feature type="non-terminal residue" evidence="18">
    <location>
        <position position="1273"/>
    </location>
</feature>
<dbReference type="Gene3D" id="2.130.10.10">
    <property type="entry name" value="YVTN repeat-like/Quinoprotein amine dehydrogenase"/>
    <property type="match status" value="2"/>
</dbReference>
<keyword evidence="10" id="KW-0805">Transcription regulation</keyword>
<dbReference type="FunFam" id="1.10.630.10:FF:000011">
    <property type="entry name" value="Cytochrome P450 83B1"/>
    <property type="match status" value="1"/>
</dbReference>
<dbReference type="InterPro" id="IPR007582">
    <property type="entry name" value="TFIID_NTD2"/>
</dbReference>
<dbReference type="Pfam" id="PF00067">
    <property type="entry name" value="p450"/>
    <property type="match status" value="2"/>
</dbReference>
<evidence type="ECO:0000256" key="12">
    <source>
        <dbReference type="ARBA" id="ARBA00023163"/>
    </source>
</evidence>
<dbReference type="SUPFAM" id="SSF50978">
    <property type="entry name" value="WD40 repeat-like"/>
    <property type="match status" value="1"/>
</dbReference>
<dbReference type="CDD" id="cd08044">
    <property type="entry name" value="TAF5_NTD2"/>
    <property type="match status" value="1"/>
</dbReference>
<dbReference type="GO" id="GO:0005506">
    <property type="term" value="F:iron ion binding"/>
    <property type="evidence" value="ECO:0007669"/>
    <property type="project" value="InterPro"/>
</dbReference>
<feature type="repeat" description="WD" evidence="15">
    <location>
        <begin position="1116"/>
        <end position="1157"/>
    </location>
</feature>
<dbReference type="GO" id="GO:0020037">
    <property type="term" value="F:heme binding"/>
    <property type="evidence" value="ECO:0007669"/>
    <property type="project" value="InterPro"/>
</dbReference>
<organism evidence="18 19">
    <name type="scientific">Thlaspi arvense</name>
    <name type="common">Field penny-cress</name>
    <dbReference type="NCBI Taxonomy" id="13288"/>
    <lineage>
        <taxon>Eukaryota</taxon>
        <taxon>Viridiplantae</taxon>
        <taxon>Streptophyta</taxon>
        <taxon>Embryophyta</taxon>
        <taxon>Tracheophyta</taxon>
        <taxon>Spermatophyta</taxon>
        <taxon>Magnoliopsida</taxon>
        <taxon>eudicotyledons</taxon>
        <taxon>Gunneridae</taxon>
        <taxon>Pentapetalae</taxon>
        <taxon>rosids</taxon>
        <taxon>malvids</taxon>
        <taxon>Brassicales</taxon>
        <taxon>Brassicaceae</taxon>
        <taxon>Thlaspideae</taxon>
        <taxon>Thlaspi</taxon>
    </lineage>
</organism>
<dbReference type="PANTHER" id="PTHR19879:SF1">
    <property type="entry name" value="CANNONBALL-RELATED"/>
    <property type="match status" value="1"/>
</dbReference>
<dbReference type="InterPro" id="IPR036322">
    <property type="entry name" value="WD40_repeat_dom_sf"/>
</dbReference>
<dbReference type="GO" id="GO:0004497">
    <property type="term" value="F:monooxygenase activity"/>
    <property type="evidence" value="ECO:0007669"/>
    <property type="project" value="UniProtKB-KW"/>
</dbReference>
<comment type="subcellular location">
    <subcellularLocation>
        <location evidence="2">Nucleus</location>
    </subcellularLocation>
</comment>
<evidence type="ECO:0000256" key="16">
    <source>
        <dbReference type="SAM" id="MobiDB-lite"/>
    </source>
</evidence>
<evidence type="ECO:0000313" key="19">
    <source>
        <dbReference type="Proteomes" id="UP000836841"/>
    </source>
</evidence>